<dbReference type="Proteomes" id="UP001595645">
    <property type="component" value="Unassembled WGS sequence"/>
</dbReference>
<accession>A0ABV7P2N1</accession>
<dbReference type="Pfam" id="PF00266">
    <property type="entry name" value="Aminotran_5"/>
    <property type="match status" value="1"/>
</dbReference>
<organism evidence="3 4">
    <name type="scientific">Amycolatopsis speibonae</name>
    <dbReference type="NCBI Taxonomy" id="1450224"/>
    <lineage>
        <taxon>Bacteria</taxon>
        <taxon>Bacillati</taxon>
        <taxon>Actinomycetota</taxon>
        <taxon>Actinomycetes</taxon>
        <taxon>Pseudonocardiales</taxon>
        <taxon>Pseudonocardiaceae</taxon>
        <taxon>Amycolatopsis</taxon>
    </lineage>
</organism>
<dbReference type="SUPFAM" id="SSF53383">
    <property type="entry name" value="PLP-dependent transferases"/>
    <property type="match status" value="1"/>
</dbReference>
<name>A0ABV7P2N1_9PSEU</name>
<sequence length="174" mass="19551">MAFLSLRKRFGVEVVHAPEVPEGGVDVEAMAALMRTRRPKLVTATHIPTNSGLVQPVAEIGRHCRELGLLYLVDACQSVGQYPVDVEQIGADLLTSTCRKFLRGTRGISFPLRRMGIPLRHGARLRRRREVTPRRSAWRRSHGAPPCSRRGCATDWPPSRASRYSTGVRSWARW</sequence>
<protein>
    <submittedName>
        <fullName evidence="3">Aminotransferase class V-fold PLP-dependent enzyme</fullName>
    </submittedName>
</protein>
<evidence type="ECO:0000313" key="3">
    <source>
        <dbReference type="EMBL" id="MFC3452463.1"/>
    </source>
</evidence>
<dbReference type="Gene3D" id="3.40.640.10">
    <property type="entry name" value="Type I PLP-dependent aspartate aminotransferase-like (Major domain)"/>
    <property type="match status" value="1"/>
</dbReference>
<dbReference type="EMBL" id="JBHRWK010000037">
    <property type="protein sequence ID" value="MFC3452463.1"/>
    <property type="molecule type" value="Genomic_DNA"/>
</dbReference>
<dbReference type="RefSeq" id="WP_378241332.1">
    <property type="nucleotide sequence ID" value="NZ_JBHRWK010000037.1"/>
</dbReference>
<dbReference type="InterPro" id="IPR015421">
    <property type="entry name" value="PyrdxlP-dep_Trfase_major"/>
</dbReference>
<keyword evidence="4" id="KW-1185">Reference proteome</keyword>
<gene>
    <name evidence="3" type="ORF">ACFOSH_23745</name>
</gene>
<evidence type="ECO:0000313" key="4">
    <source>
        <dbReference type="Proteomes" id="UP001595645"/>
    </source>
</evidence>
<feature type="domain" description="Aminotransferase class V" evidence="2">
    <location>
        <begin position="4"/>
        <end position="109"/>
    </location>
</feature>
<dbReference type="PANTHER" id="PTHR43586">
    <property type="entry name" value="CYSTEINE DESULFURASE"/>
    <property type="match status" value="1"/>
</dbReference>
<proteinExistence type="predicted"/>
<feature type="region of interest" description="Disordered" evidence="1">
    <location>
        <begin position="128"/>
        <end position="154"/>
    </location>
</feature>
<dbReference type="InterPro" id="IPR000192">
    <property type="entry name" value="Aminotrans_V_dom"/>
</dbReference>
<evidence type="ECO:0000256" key="1">
    <source>
        <dbReference type="SAM" id="MobiDB-lite"/>
    </source>
</evidence>
<reference evidence="4" key="1">
    <citation type="journal article" date="2019" name="Int. J. Syst. Evol. Microbiol.">
        <title>The Global Catalogue of Microorganisms (GCM) 10K type strain sequencing project: providing services to taxonomists for standard genome sequencing and annotation.</title>
        <authorList>
            <consortium name="The Broad Institute Genomics Platform"/>
            <consortium name="The Broad Institute Genome Sequencing Center for Infectious Disease"/>
            <person name="Wu L."/>
            <person name="Ma J."/>
        </authorList>
    </citation>
    <scope>NUCLEOTIDE SEQUENCE [LARGE SCALE GENOMIC DNA]</scope>
    <source>
        <strain evidence="4">CGMCC 4.7676</strain>
    </source>
</reference>
<dbReference type="PANTHER" id="PTHR43586:SF24">
    <property type="entry name" value="BLR4730 PROTEIN"/>
    <property type="match status" value="1"/>
</dbReference>
<keyword evidence="3" id="KW-0808">Transferase</keyword>
<evidence type="ECO:0000259" key="2">
    <source>
        <dbReference type="Pfam" id="PF00266"/>
    </source>
</evidence>
<keyword evidence="3" id="KW-0032">Aminotransferase</keyword>
<dbReference type="GO" id="GO:0008483">
    <property type="term" value="F:transaminase activity"/>
    <property type="evidence" value="ECO:0007669"/>
    <property type="project" value="UniProtKB-KW"/>
</dbReference>
<dbReference type="InterPro" id="IPR015424">
    <property type="entry name" value="PyrdxlP-dep_Trfase"/>
</dbReference>
<comment type="caution">
    <text evidence="3">The sequence shown here is derived from an EMBL/GenBank/DDBJ whole genome shotgun (WGS) entry which is preliminary data.</text>
</comment>